<evidence type="ECO:0000256" key="2">
    <source>
        <dbReference type="ARBA" id="ARBA00023163"/>
    </source>
</evidence>
<keyword evidence="1" id="KW-0805">Transcription regulation</keyword>
<dbReference type="PROSITE" id="PS50985">
    <property type="entry name" value="GRAS"/>
    <property type="match status" value="1"/>
</dbReference>
<dbReference type="InterPro" id="IPR005202">
    <property type="entry name" value="TF_GRAS"/>
</dbReference>
<comment type="similarity">
    <text evidence="3">Belongs to the GRAS family.</text>
</comment>
<comment type="caution">
    <text evidence="4">The sequence shown here is derived from an EMBL/GenBank/DDBJ whole genome shotgun (WGS) entry which is preliminary data.</text>
</comment>
<reference evidence="5" key="1">
    <citation type="journal article" date="2019" name="Nat. Commun.">
        <title>The genome of broomcorn millet.</title>
        <authorList>
            <person name="Zou C."/>
            <person name="Miki D."/>
            <person name="Li D."/>
            <person name="Tang Q."/>
            <person name="Xiao L."/>
            <person name="Rajput S."/>
            <person name="Deng P."/>
            <person name="Jia W."/>
            <person name="Huang R."/>
            <person name="Zhang M."/>
            <person name="Sun Y."/>
            <person name="Hu J."/>
            <person name="Fu X."/>
            <person name="Schnable P.S."/>
            <person name="Li F."/>
            <person name="Zhang H."/>
            <person name="Feng B."/>
            <person name="Zhu X."/>
            <person name="Liu R."/>
            <person name="Schnable J.C."/>
            <person name="Zhu J.-K."/>
            <person name="Zhang H."/>
        </authorList>
    </citation>
    <scope>NUCLEOTIDE SEQUENCE [LARGE SCALE GENOMIC DNA]</scope>
</reference>
<protein>
    <submittedName>
        <fullName evidence="4">Scarecrow-like protein 9</fullName>
    </submittedName>
</protein>
<keyword evidence="2" id="KW-0804">Transcription</keyword>
<dbReference type="STRING" id="4540.A0A3L6TR24"/>
<comment type="caution">
    <text evidence="3">Lacks conserved residue(s) required for the propagation of feature annotation.</text>
</comment>
<dbReference type="Proteomes" id="UP000275267">
    <property type="component" value="Unassembled WGS sequence"/>
</dbReference>
<gene>
    <name evidence="4" type="ORF">C2845_PM01G35690</name>
</gene>
<sequence>MLKPKVFIHGIVNGSYSTPFFLTRFKEVMYHYSALFDIIDKTLPRADEARMILERDIYLHVVLNVIACEGSERIRETRELQEVEATKQEGRL</sequence>
<accession>A0A3L6TR24</accession>
<evidence type="ECO:0000256" key="1">
    <source>
        <dbReference type="ARBA" id="ARBA00023015"/>
    </source>
</evidence>
<feature type="region of interest" description="SAW" evidence="3">
    <location>
        <begin position="67"/>
        <end position="92"/>
    </location>
</feature>
<dbReference type="Pfam" id="PF03514">
    <property type="entry name" value="GRAS"/>
    <property type="match status" value="1"/>
</dbReference>
<organism evidence="4 5">
    <name type="scientific">Panicum miliaceum</name>
    <name type="common">Proso millet</name>
    <name type="synonym">Broomcorn millet</name>
    <dbReference type="NCBI Taxonomy" id="4540"/>
    <lineage>
        <taxon>Eukaryota</taxon>
        <taxon>Viridiplantae</taxon>
        <taxon>Streptophyta</taxon>
        <taxon>Embryophyta</taxon>
        <taxon>Tracheophyta</taxon>
        <taxon>Spermatophyta</taxon>
        <taxon>Magnoliopsida</taxon>
        <taxon>Liliopsida</taxon>
        <taxon>Poales</taxon>
        <taxon>Poaceae</taxon>
        <taxon>PACMAD clade</taxon>
        <taxon>Panicoideae</taxon>
        <taxon>Panicodae</taxon>
        <taxon>Paniceae</taxon>
        <taxon>Panicinae</taxon>
        <taxon>Panicum</taxon>
        <taxon>Panicum sect. Panicum</taxon>
    </lineage>
</organism>
<dbReference type="AlphaFoldDB" id="A0A3L6TR24"/>
<evidence type="ECO:0000256" key="3">
    <source>
        <dbReference type="PROSITE-ProRule" id="PRU01191"/>
    </source>
</evidence>
<dbReference type="PANTHER" id="PTHR31636">
    <property type="entry name" value="OSJNBA0084A10.13 PROTEIN-RELATED"/>
    <property type="match status" value="1"/>
</dbReference>
<evidence type="ECO:0000313" key="5">
    <source>
        <dbReference type="Proteomes" id="UP000275267"/>
    </source>
</evidence>
<name>A0A3L6TR24_PANMI</name>
<dbReference type="OrthoDB" id="642817at2759"/>
<proteinExistence type="inferred from homology"/>
<dbReference type="EMBL" id="PQIB02000001">
    <property type="protein sequence ID" value="RLN41668.1"/>
    <property type="molecule type" value="Genomic_DNA"/>
</dbReference>
<evidence type="ECO:0000313" key="4">
    <source>
        <dbReference type="EMBL" id="RLN41668.1"/>
    </source>
</evidence>
<keyword evidence="5" id="KW-1185">Reference proteome</keyword>